<proteinExistence type="predicted"/>
<evidence type="ECO:0000313" key="2">
    <source>
        <dbReference type="Proteomes" id="UP000188235"/>
    </source>
</evidence>
<dbReference type="KEGG" id="tfa:BW733_12025"/>
<accession>A0A1Q2CZA2</accession>
<protein>
    <submittedName>
        <fullName evidence="1">Uncharacterized protein</fullName>
    </submittedName>
</protein>
<sequence length="257" mass="27709">MVDELHRVAGGLPVLKLNLTEDEATLTALQADRSVISFVWRDGEITRTDSDIQYLEQATFDPSDYPISSVGRMFSVADLQGVRGGKQVLQIVEYRAGEVLMTVSSRPESKTVFFRKDGTAVSMLGFTSVADLTAGIEEVVGDATEVYSVVVNPTTGYAVDLPDAQDGVVLNRTRPAAMPVYETRRSESPSNEPFDPALIQPAGLAKAVARAQESPDQECIVTIDMSHKRSAPVAKVQCGSTTEYADMAGRDMTSLVG</sequence>
<name>A0A1Q2CZA2_9ACTN</name>
<dbReference type="Proteomes" id="UP000188235">
    <property type="component" value="Chromosome"/>
</dbReference>
<dbReference type="EMBL" id="CP019607">
    <property type="protein sequence ID" value="AQP51433.1"/>
    <property type="molecule type" value="Genomic_DNA"/>
</dbReference>
<dbReference type="AlphaFoldDB" id="A0A1Q2CZA2"/>
<keyword evidence="2" id="KW-1185">Reference proteome</keyword>
<gene>
    <name evidence="1" type="ORF">BW733_12025</name>
</gene>
<organism evidence="1 2">
    <name type="scientific">Tessaracoccus flavescens</name>
    <dbReference type="NCBI Taxonomy" id="399497"/>
    <lineage>
        <taxon>Bacteria</taxon>
        <taxon>Bacillati</taxon>
        <taxon>Actinomycetota</taxon>
        <taxon>Actinomycetes</taxon>
        <taxon>Propionibacteriales</taxon>
        <taxon>Propionibacteriaceae</taxon>
        <taxon>Tessaracoccus</taxon>
    </lineage>
</organism>
<reference evidence="1 2" key="1">
    <citation type="journal article" date="2008" name="Int. J. Syst. Evol. Microbiol.">
        <title>Tessaracoccus flavescens sp. nov., isolated from marine sediment.</title>
        <authorList>
            <person name="Lee D.W."/>
            <person name="Lee S.D."/>
        </authorList>
    </citation>
    <scope>NUCLEOTIDE SEQUENCE [LARGE SCALE GENOMIC DNA]</scope>
    <source>
        <strain evidence="1 2">SST-39T</strain>
    </source>
</reference>
<evidence type="ECO:0000313" key="1">
    <source>
        <dbReference type="EMBL" id="AQP51433.1"/>
    </source>
</evidence>